<dbReference type="AlphaFoldDB" id="A0A495J231"/>
<evidence type="ECO:0000256" key="1">
    <source>
        <dbReference type="SAM" id="MobiDB-lite"/>
    </source>
</evidence>
<sequence length="54" mass="6078">MKDHKDPNVKGRKYHGSPYLKLKKVGQSPRREIKQRLRCAVSLGYAIQSDPAAG</sequence>
<name>A0A495J231_9SPHI</name>
<organism evidence="2 3">
    <name type="scientific">Mucilaginibacter gracilis</name>
    <dbReference type="NCBI Taxonomy" id="423350"/>
    <lineage>
        <taxon>Bacteria</taxon>
        <taxon>Pseudomonadati</taxon>
        <taxon>Bacteroidota</taxon>
        <taxon>Sphingobacteriia</taxon>
        <taxon>Sphingobacteriales</taxon>
        <taxon>Sphingobacteriaceae</taxon>
        <taxon>Mucilaginibacter</taxon>
    </lineage>
</organism>
<proteinExistence type="predicted"/>
<dbReference type="EMBL" id="RBKU01000001">
    <property type="protein sequence ID" value="RKR82364.1"/>
    <property type="molecule type" value="Genomic_DNA"/>
</dbReference>
<accession>A0A495J231</accession>
<evidence type="ECO:0000313" key="3">
    <source>
        <dbReference type="Proteomes" id="UP000268007"/>
    </source>
</evidence>
<dbReference type="RefSeq" id="WP_162847058.1">
    <property type="nucleotide sequence ID" value="NZ_RBKU01000001.1"/>
</dbReference>
<dbReference type="Proteomes" id="UP000268007">
    <property type="component" value="Unassembled WGS sequence"/>
</dbReference>
<keyword evidence="3" id="KW-1185">Reference proteome</keyword>
<protein>
    <submittedName>
        <fullName evidence="2">Uncharacterized protein</fullName>
    </submittedName>
</protein>
<reference evidence="2 3" key="1">
    <citation type="submission" date="2018-10" db="EMBL/GenBank/DDBJ databases">
        <title>Genomic Encyclopedia of Archaeal and Bacterial Type Strains, Phase II (KMG-II): from individual species to whole genera.</title>
        <authorList>
            <person name="Goeker M."/>
        </authorList>
    </citation>
    <scope>NUCLEOTIDE SEQUENCE [LARGE SCALE GENOMIC DNA]</scope>
    <source>
        <strain evidence="2 3">DSM 18602</strain>
    </source>
</reference>
<feature type="region of interest" description="Disordered" evidence="1">
    <location>
        <begin position="1"/>
        <end position="31"/>
    </location>
</feature>
<comment type="caution">
    <text evidence="2">The sequence shown here is derived from an EMBL/GenBank/DDBJ whole genome shotgun (WGS) entry which is preliminary data.</text>
</comment>
<evidence type="ECO:0000313" key="2">
    <source>
        <dbReference type="EMBL" id="RKR82364.1"/>
    </source>
</evidence>
<gene>
    <name evidence="2" type="ORF">BDD43_2541</name>
</gene>